<dbReference type="GO" id="GO:0005634">
    <property type="term" value="C:nucleus"/>
    <property type="evidence" value="ECO:0007669"/>
    <property type="project" value="UniProtKB-SubCell"/>
</dbReference>
<dbReference type="EMBL" id="CM003608">
    <property type="protein sequence ID" value="KYP67140.1"/>
    <property type="molecule type" value="Genomic_DNA"/>
</dbReference>
<dbReference type="InterPro" id="IPR044718">
    <property type="entry name" value="HOS1"/>
</dbReference>
<evidence type="ECO:0000313" key="5">
    <source>
        <dbReference type="EMBL" id="KYP67140.1"/>
    </source>
</evidence>
<evidence type="ECO:0000313" key="6">
    <source>
        <dbReference type="Proteomes" id="UP000075243"/>
    </source>
</evidence>
<feature type="region of interest" description="Disordered" evidence="3">
    <location>
        <begin position="1"/>
        <end position="28"/>
    </location>
</feature>
<feature type="compositionally biased region" description="Polar residues" evidence="3">
    <location>
        <begin position="9"/>
        <end position="28"/>
    </location>
</feature>
<dbReference type="Proteomes" id="UP000075243">
    <property type="component" value="Chromosome 6"/>
</dbReference>
<dbReference type="InterPro" id="IPR013083">
    <property type="entry name" value="Znf_RING/FYVE/PHD"/>
</dbReference>
<feature type="region of interest" description="Disordered" evidence="3">
    <location>
        <begin position="913"/>
        <end position="938"/>
    </location>
</feature>
<name>A0A151TJA4_CAJCA</name>
<reference evidence="5 6" key="1">
    <citation type="journal article" date="2012" name="Nat. Biotechnol.">
        <title>Draft genome sequence of pigeonpea (Cajanus cajan), an orphan legume crop of resource-poor farmers.</title>
        <authorList>
            <person name="Varshney R.K."/>
            <person name="Chen W."/>
            <person name="Li Y."/>
            <person name="Bharti A.K."/>
            <person name="Saxena R.K."/>
            <person name="Schlueter J.A."/>
            <person name="Donoghue M.T."/>
            <person name="Azam S."/>
            <person name="Fan G."/>
            <person name="Whaley A.M."/>
            <person name="Farmer A.D."/>
            <person name="Sheridan J."/>
            <person name="Iwata A."/>
            <person name="Tuteja R."/>
            <person name="Penmetsa R.V."/>
            <person name="Wu W."/>
            <person name="Upadhyaya H.D."/>
            <person name="Yang S.P."/>
            <person name="Shah T."/>
            <person name="Saxena K.B."/>
            <person name="Michael T."/>
            <person name="McCombie W.R."/>
            <person name="Yang B."/>
            <person name="Zhang G."/>
            <person name="Yang H."/>
            <person name="Wang J."/>
            <person name="Spillane C."/>
            <person name="Cook D.R."/>
            <person name="May G.D."/>
            <person name="Xu X."/>
            <person name="Jackson S.A."/>
        </authorList>
    </citation>
    <scope>NUCLEOTIDE SEQUENCE [LARGE SCALE GENOMIC DNA]</scope>
    <source>
        <strain evidence="6">cv. Asha</strain>
    </source>
</reference>
<sequence length="963" mass="109226">MDRRLNGPTVPSSSNGGTAIVRSSSPTLQPNYSSRLVQETLEHLAAIDLIELCKEAKVERCRATRDLRSCGRYVHHVLNSCGHASLCEECSQRCDICPICRIPISKSGTKLRLRLYYECIEAGLISKRCDERFQEIEDGELTADVQRLYSLFDVALENNLVSLICHYITDVCMDETAVSSDPVIAFLLDEVVVKDWCKRTFKNIITELQGIYNMDVLGMNERLSLLMRFSLYLKGISNVLDILESSFKGTLSAQLHDLHHLQEIILKTKQHMDIIIWCTRHQFLENVRSRFTDSLSWASVVRKRKSEAIRRAWPDAINQSVESSGHDGSLFVEDALNNLDLEEGFMHEVAEGFEIASLQKDGASFLGSNTDQMLGYYPFKNLRAAADSLFLHGGSDTVIAKQAIFLYYLYDRHWTIPDEEWRHVLEDFAATFSISRHSLLESLTFYLLDDHTEEALQEACRLLPEITGPASHPKIAEVLLERGSPDTALMVLRWAGRDGGPHLTSLRDAVTAVRVRVECGLLTEAFMHQRVLCTRVKENNFNKRASGDTSEKLKGQHNNWVEWVEVLVTEICCLCIRRNLVDRMLELPWNSEEEKYIHKFLLDYAIEDPLRTTGNLLVVFYIQRHRYSDAYQVHIRLEKVEQDCILKGSVRQEFLPRLEKAIHWRANLISRCLELLPEVEQQQLRSGNLTEGAATSHEEVEIPDKFDVPQSQDSLSTSLLIPSVDSSHILHREHTTGLLSSSILGASAKTGMSFPPTGPELGNFGSSSYHRDGLFSNNERVPSHQGKIGKNPRYDNTPTLRNHKIRLMNGSPMRGFNRSSPSNSQEIMPDKISPGVERNLLIGHNQTTSPMYSWKGTASPVTRSTLSYPTELVNDLPNISISNVQSHKDNKSWNMGSTNDAMDVSQSLVEKKLNTEENINGRPRWRSDGASDEEDNLDMERALDMAYYATPTRKTRRSRVAKR</sequence>
<dbReference type="Gramene" id="C.cajan_13059.t">
    <property type="protein sequence ID" value="C.cajan_13059.t"/>
    <property type="gene ID" value="C.cajan_13059"/>
</dbReference>
<dbReference type="OMA" id="HKCLLDF"/>
<keyword evidence="2" id="KW-0539">Nucleus</keyword>
<evidence type="ECO:0000256" key="1">
    <source>
        <dbReference type="ARBA" id="ARBA00004123"/>
    </source>
</evidence>
<dbReference type="Gene3D" id="3.30.40.10">
    <property type="entry name" value="Zinc/RING finger domain, C3HC4 (zinc finger)"/>
    <property type="match status" value="1"/>
</dbReference>
<dbReference type="InterPro" id="IPR025151">
    <property type="entry name" value="ELYS_dom"/>
</dbReference>
<evidence type="ECO:0000259" key="4">
    <source>
        <dbReference type="Pfam" id="PF13934"/>
    </source>
</evidence>
<comment type="subcellular location">
    <subcellularLocation>
        <location evidence="1">Nucleus</location>
    </subcellularLocation>
</comment>
<evidence type="ECO:0000256" key="2">
    <source>
        <dbReference type="ARBA" id="ARBA00023242"/>
    </source>
</evidence>
<gene>
    <name evidence="5" type="ORF">KK1_013463</name>
</gene>
<dbReference type="PANTHER" id="PTHR47358:SF2">
    <property type="entry name" value="E3 UBIQUITIN-PROTEIN LIGASE HOS1"/>
    <property type="match status" value="1"/>
</dbReference>
<keyword evidence="6" id="KW-1185">Reference proteome</keyword>
<accession>A0A151TJA4</accession>
<dbReference type="GO" id="GO:0004842">
    <property type="term" value="F:ubiquitin-protein transferase activity"/>
    <property type="evidence" value="ECO:0007669"/>
    <property type="project" value="InterPro"/>
</dbReference>
<dbReference type="GO" id="GO:0016567">
    <property type="term" value="P:protein ubiquitination"/>
    <property type="evidence" value="ECO:0007669"/>
    <property type="project" value="InterPro"/>
</dbReference>
<proteinExistence type="predicted"/>
<dbReference type="STRING" id="3821.A0A151TJA4"/>
<feature type="domain" description="ELYS-like" evidence="4">
    <location>
        <begin position="330"/>
        <end position="603"/>
    </location>
</feature>
<dbReference type="AlphaFoldDB" id="A0A151TJA4"/>
<dbReference type="PANTHER" id="PTHR47358">
    <property type="entry name" value="E3 UBIQUITIN-PROTEIN LIGASE HOS1"/>
    <property type="match status" value="1"/>
</dbReference>
<feature type="compositionally biased region" description="Polar residues" evidence="3">
    <location>
        <begin position="817"/>
        <end position="826"/>
    </location>
</feature>
<feature type="region of interest" description="Disordered" evidence="3">
    <location>
        <begin position="779"/>
        <end position="829"/>
    </location>
</feature>
<organism evidence="5 6">
    <name type="scientific">Cajanus cajan</name>
    <name type="common">Pigeon pea</name>
    <name type="synonym">Cajanus indicus</name>
    <dbReference type="NCBI Taxonomy" id="3821"/>
    <lineage>
        <taxon>Eukaryota</taxon>
        <taxon>Viridiplantae</taxon>
        <taxon>Streptophyta</taxon>
        <taxon>Embryophyta</taxon>
        <taxon>Tracheophyta</taxon>
        <taxon>Spermatophyta</taxon>
        <taxon>Magnoliopsida</taxon>
        <taxon>eudicotyledons</taxon>
        <taxon>Gunneridae</taxon>
        <taxon>Pentapetalae</taxon>
        <taxon>rosids</taxon>
        <taxon>fabids</taxon>
        <taxon>Fabales</taxon>
        <taxon>Fabaceae</taxon>
        <taxon>Papilionoideae</taxon>
        <taxon>50 kb inversion clade</taxon>
        <taxon>NPAAA clade</taxon>
        <taxon>indigoferoid/millettioid clade</taxon>
        <taxon>Phaseoleae</taxon>
        <taxon>Cajanus</taxon>
    </lineage>
</organism>
<evidence type="ECO:0000256" key="3">
    <source>
        <dbReference type="SAM" id="MobiDB-lite"/>
    </source>
</evidence>
<dbReference type="Pfam" id="PF13934">
    <property type="entry name" value="ELYS"/>
    <property type="match status" value="1"/>
</dbReference>
<protein>
    <submittedName>
        <fullName evidence="5">E3 ubiquitin-protein ligase HOS1</fullName>
    </submittedName>
</protein>